<dbReference type="Proteomes" id="UP000009286">
    <property type="component" value="Chromosome"/>
</dbReference>
<dbReference type="OrthoDB" id="2356263at2"/>
<dbReference type="HOGENOM" id="CLU_1174326_0_0_5"/>
<dbReference type="STRING" id="856793.MICA_134"/>
<dbReference type="EMBL" id="CP002382">
    <property type="protein sequence ID" value="AEP08481.1"/>
    <property type="molecule type" value="Genomic_DNA"/>
</dbReference>
<dbReference type="RefSeq" id="WP_014101704.1">
    <property type="nucleotide sequence ID" value="NC_016026.1"/>
</dbReference>
<feature type="region of interest" description="Disordered" evidence="1">
    <location>
        <begin position="1"/>
        <end position="21"/>
    </location>
</feature>
<evidence type="ECO:0000256" key="1">
    <source>
        <dbReference type="SAM" id="MobiDB-lite"/>
    </source>
</evidence>
<dbReference type="AlphaFoldDB" id="G2KMU4"/>
<organism evidence="2 3">
    <name type="scientific">Micavibrio aeruginosavorus (strain ARL-13)</name>
    <dbReference type="NCBI Taxonomy" id="856793"/>
    <lineage>
        <taxon>Bacteria</taxon>
        <taxon>Pseudomonadati</taxon>
        <taxon>Bdellovibrionota</taxon>
        <taxon>Bdellovibrionia</taxon>
        <taxon>Bdellovibrionales</taxon>
        <taxon>Pseudobdellovibrionaceae</taxon>
        <taxon>Micavibrio</taxon>
    </lineage>
</organism>
<name>G2KMU4_MICAA</name>
<reference evidence="2 3" key="1">
    <citation type="journal article" date="2011" name="BMC Genomics">
        <title>Genomic insights into an obligate epibiotic bacterial predator: Micavibrio aeruginosavorus ARL-13.</title>
        <authorList>
            <person name="Wang Z."/>
            <person name="Kadouri D."/>
            <person name="Wu M."/>
        </authorList>
    </citation>
    <scope>NUCLEOTIDE SEQUENCE [LARGE SCALE GENOMIC DNA]</scope>
    <source>
        <strain evidence="2 3">ARL-13</strain>
    </source>
</reference>
<accession>G2KMU4</accession>
<protein>
    <submittedName>
        <fullName evidence="2">Uncharacterized protein</fullName>
    </submittedName>
</protein>
<sequence length="236" mass="26404">MGRLSNFWARATGEKPPQGPLRLHPGRRAYFQVNDPALARTLGDWATCRNDAAQIISAYLRKATPLLGAETPHYKVDDDGRVESISFRYGIGLTHEGWIGIPGTNWLVPETDDVKRDIDALPRLPGFGPVHDALNWPTADVSTMAQARHLPGYVDFAKRANSQIRVCVRHDAVYVSVPFPDTFRDYPPLQDAVQAWRPDPRLTRIEDHIGRAAERQNDLSQSPLGQALIKIMKLVP</sequence>
<evidence type="ECO:0000313" key="2">
    <source>
        <dbReference type="EMBL" id="AEP08481.1"/>
    </source>
</evidence>
<gene>
    <name evidence="2" type="ordered locus">MICA_134</name>
</gene>
<keyword evidence="3" id="KW-1185">Reference proteome</keyword>
<evidence type="ECO:0000313" key="3">
    <source>
        <dbReference type="Proteomes" id="UP000009286"/>
    </source>
</evidence>
<proteinExistence type="predicted"/>
<dbReference type="KEGG" id="mai:MICA_134"/>